<reference evidence="15" key="1">
    <citation type="submission" date="2020-05" db="EMBL/GenBank/DDBJ databases">
        <title>Phylogenomic resolution of chytrid fungi.</title>
        <authorList>
            <person name="Stajich J.E."/>
            <person name="Amses K."/>
            <person name="Simmons R."/>
            <person name="Seto K."/>
            <person name="Myers J."/>
            <person name="Bonds A."/>
            <person name="Quandt C.A."/>
            <person name="Barry K."/>
            <person name="Liu P."/>
            <person name="Grigoriev I."/>
            <person name="Longcore J.E."/>
            <person name="James T.Y."/>
        </authorList>
    </citation>
    <scope>NUCLEOTIDE SEQUENCE</scope>
    <source>
        <strain evidence="15">JEL0318</strain>
    </source>
</reference>
<keyword evidence="8" id="KW-0460">Magnesium</keyword>
<dbReference type="Proteomes" id="UP001212841">
    <property type="component" value="Unassembled WGS sequence"/>
</dbReference>
<keyword evidence="10" id="KW-0539">Nucleus</keyword>
<dbReference type="InterPro" id="IPR015699">
    <property type="entry name" value="DNA-dir_RNA_pol1_lsu_N"/>
</dbReference>
<dbReference type="Pfam" id="PF04997">
    <property type="entry name" value="RNA_pol_Rpb1_1"/>
    <property type="match status" value="1"/>
</dbReference>
<dbReference type="Pfam" id="PF00623">
    <property type="entry name" value="RNA_pol_Rpb1_2"/>
    <property type="match status" value="1"/>
</dbReference>
<dbReference type="InterPro" id="IPR044893">
    <property type="entry name" value="RNA_pol_Rpb1_clamp_domain"/>
</dbReference>
<dbReference type="Gene3D" id="2.40.40.20">
    <property type="match status" value="1"/>
</dbReference>
<dbReference type="PANTHER" id="PTHR19376:SF11">
    <property type="entry name" value="DNA-DIRECTED RNA POLYMERASE I SUBUNIT RPA1"/>
    <property type="match status" value="1"/>
</dbReference>
<feature type="region of interest" description="Disordered" evidence="13">
    <location>
        <begin position="148"/>
        <end position="229"/>
    </location>
</feature>
<evidence type="ECO:0000313" key="16">
    <source>
        <dbReference type="Proteomes" id="UP001212841"/>
    </source>
</evidence>
<dbReference type="GO" id="GO:0006351">
    <property type="term" value="P:DNA-templated transcription"/>
    <property type="evidence" value="ECO:0007669"/>
    <property type="project" value="InterPro"/>
</dbReference>
<dbReference type="GO" id="GO:0003899">
    <property type="term" value="F:DNA-directed RNA polymerase activity"/>
    <property type="evidence" value="ECO:0007669"/>
    <property type="project" value="UniProtKB-EC"/>
</dbReference>
<keyword evidence="4 12" id="KW-0808">Transferase</keyword>
<dbReference type="Pfam" id="PF04983">
    <property type="entry name" value="RNA_pol_Rpb1_3"/>
    <property type="match status" value="1"/>
</dbReference>
<dbReference type="CDD" id="cd01435">
    <property type="entry name" value="RNAP_I_RPA1_N"/>
    <property type="match status" value="1"/>
</dbReference>
<evidence type="ECO:0000256" key="4">
    <source>
        <dbReference type="ARBA" id="ARBA00022679"/>
    </source>
</evidence>
<dbReference type="GO" id="GO:0005736">
    <property type="term" value="C:RNA polymerase I complex"/>
    <property type="evidence" value="ECO:0007669"/>
    <property type="project" value="TreeGrafter"/>
</dbReference>
<keyword evidence="7" id="KW-0862">Zinc</keyword>
<comment type="similarity">
    <text evidence="2 12">Belongs to the RNA polymerase beta' chain family.</text>
</comment>
<keyword evidence="16" id="KW-1185">Reference proteome</keyword>
<evidence type="ECO:0000313" key="15">
    <source>
        <dbReference type="EMBL" id="KAJ3046998.1"/>
    </source>
</evidence>
<evidence type="ECO:0000256" key="9">
    <source>
        <dbReference type="ARBA" id="ARBA00023163"/>
    </source>
</evidence>
<dbReference type="InterPro" id="IPR045867">
    <property type="entry name" value="DNA-dir_RpoC_beta_prime"/>
</dbReference>
<evidence type="ECO:0000256" key="13">
    <source>
        <dbReference type="SAM" id="MobiDB-lite"/>
    </source>
</evidence>
<evidence type="ECO:0000256" key="5">
    <source>
        <dbReference type="ARBA" id="ARBA00022695"/>
    </source>
</evidence>
<accession>A0AAD5S849</accession>
<dbReference type="AlphaFoldDB" id="A0AAD5S849"/>
<evidence type="ECO:0000256" key="1">
    <source>
        <dbReference type="ARBA" id="ARBA00004123"/>
    </source>
</evidence>
<dbReference type="SUPFAM" id="SSF64484">
    <property type="entry name" value="beta and beta-prime subunits of DNA dependent RNA-polymerase"/>
    <property type="match status" value="1"/>
</dbReference>
<keyword evidence="6" id="KW-0479">Metal-binding</keyword>
<dbReference type="InterPro" id="IPR007066">
    <property type="entry name" value="RNA_pol_Rpb1_3"/>
</dbReference>
<proteinExistence type="inferred from homology"/>
<organism evidence="15 16">
    <name type="scientific">Rhizophlyctis rosea</name>
    <dbReference type="NCBI Taxonomy" id="64517"/>
    <lineage>
        <taxon>Eukaryota</taxon>
        <taxon>Fungi</taxon>
        <taxon>Fungi incertae sedis</taxon>
        <taxon>Chytridiomycota</taxon>
        <taxon>Chytridiomycota incertae sedis</taxon>
        <taxon>Chytridiomycetes</taxon>
        <taxon>Rhizophlyctidales</taxon>
        <taxon>Rhizophlyctidaceae</taxon>
        <taxon>Rhizophlyctis</taxon>
    </lineage>
</organism>
<keyword evidence="9 12" id="KW-0804">Transcription</keyword>
<dbReference type="InterPro" id="IPR007080">
    <property type="entry name" value="RNA_pol_Rpb1_1"/>
</dbReference>
<feature type="compositionally biased region" description="Basic and acidic residues" evidence="13">
    <location>
        <begin position="157"/>
        <end position="188"/>
    </location>
</feature>
<keyword evidence="5 12" id="KW-0548">Nucleotidyltransferase</keyword>
<protein>
    <recommendedName>
        <fullName evidence="12">DNA-directed RNA polymerase subunit</fullName>
        <ecNumber evidence="12">2.7.7.6</ecNumber>
    </recommendedName>
</protein>
<evidence type="ECO:0000256" key="7">
    <source>
        <dbReference type="ARBA" id="ARBA00022833"/>
    </source>
</evidence>
<dbReference type="PANTHER" id="PTHR19376">
    <property type="entry name" value="DNA-DIRECTED RNA POLYMERASE"/>
    <property type="match status" value="1"/>
</dbReference>
<evidence type="ECO:0000256" key="6">
    <source>
        <dbReference type="ARBA" id="ARBA00022723"/>
    </source>
</evidence>
<comment type="catalytic activity">
    <reaction evidence="11 12">
        <text>RNA(n) + a ribonucleoside 5'-triphosphate = RNA(n+1) + diphosphate</text>
        <dbReference type="Rhea" id="RHEA:21248"/>
        <dbReference type="Rhea" id="RHEA-COMP:14527"/>
        <dbReference type="Rhea" id="RHEA-COMP:17342"/>
        <dbReference type="ChEBI" id="CHEBI:33019"/>
        <dbReference type="ChEBI" id="CHEBI:61557"/>
        <dbReference type="ChEBI" id="CHEBI:140395"/>
        <dbReference type="EC" id="2.7.7.6"/>
    </reaction>
</comment>
<dbReference type="EC" id="2.7.7.6" evidence="12"/>
<dbReference type="Gene3D" id="4.10.860.120">
    <property type="entry name" value="RNA polymerase II, clamp domain"/>
    <property type="match status" value="1"/>
</dbReference>
<dbReference type="InterPro" id="IPR000722">
    <property type="entry name" value="RNA_pol_asu"/>
</dbReference>
<dbReference type="InterPro" id="IPR042102">
    <property type="entry name" value="RNA_pol_Rpb1_3_sf"/>
</dbReference>
<evidence type="ECO:0000256" key="8">
    <source>
        <dbReference type="ARBA" id="ARBA00022842"/>
    </source>
</evidence>
<dbReference type="GO" id="GO:0003677">
    <property type="term" value="F:DNA binding"/>
    <property type="evidence" value="ECO:0007669"/>
    <property type="project" value="InterPro"/>
</dbReference>
<name>A0AAD5S849_9FUNG</name>
<evidence type="ECO:0000256" key="12">
    <source>
        <dbReference type="RuleBase" id="RU004279"/>
    </source>
</evidence>
<dbReference type="GO" id="GO:0046872">
    <property type="term" value="F:metal ion binding"/>
    <property type="evidence" value="ECO:0007669"/>
    <property type="project" value="UniProtKB-KW"/>
</dbReference>
<comment type="subcellular location">
    <subcellularLocation>
        <location evidence="1">Nucleus</location>
    </subcellularLocation>
</comment>
<dbReference type="EMBL" id="JADGJD010001047">
    <property type="protein sequence ID" value="KAJ3046998.1"/>
    <property type="molecule type" value="Genomic_DNA"/>
</dbReference>
<sequence>MDIAHPVRAEVDSVSFSFYTEDDIKNLAVKEITNPDPFDNLDHPNNDGVYDPCLGPLDKGDSCGTCTLGYFSCPGHFGYISLSAPTYNPLTFTLLYKLLQSTCFYCHRLRSSRIVIRHYEAKVQLVYAGLIVEAAELDNVIAVRGVGPRKTKKEKKREREVVEAARKKDKERKKGGSKKGGEEDKMVVDDEAEEGDEDEDEEEDFEGEDEDEASAPSSKKDEESSYRTPDQIIAEIDAYVERCLATLPTTPKPIKATIVTDTLAKIQRQFLSSIPNMTCANCRGQSPKFRKEGMWKIFQKGLTAKQVSSMQAKGLRMENAGRALRGIQLRGGRERDEDDMEVDFHEQQDEEIRAEELGDIDASVAEGTVAKKGVVAETSDKFLTPAHVQDHISLLWHRERTLLDLLFGSMDMAISVGGGQAAGRGYSKVPKRVSSPGMFFIKAVPVTPTRFRPISKMGDMTYDHPQNSHLMEILKWNRGLQQFVAERNALLSTKPSEGGVEATSWREQEKRLQQRIIDAWIRLTQNVNYLIDSSKAPLQASGKAAPLGIRQLLEKKEGLFRKHMMGKRVNYAARSVISPDPYIETSEIGIPPVFAVKLTYPEPVTVHNVGVLRRAVINGPAKWPGATHVQNEDGGLVDLARFDEGARTGIANQLLTPGEGGTMGVGKKVYRHLRNGDFLLLNRQPTLHKPSIMAHTARILPNEKTIRMHYANCNTYNADFDGDEMNAHFPQSELGRAEAMVIARTEKQYLVPTDGGVLRGLIQDHVDAGVDMCLRGTFFTREEYMQLVYGCLRPEGWRATGGNGNVGNGNVEERVEIGVAGRVVWFEPCLVKPVRRWSGKQVISTVLKNLTAHKGWSLNLKSKAKIGEKYFGVATEEAKVQFLEGELVTGVLDKSQFGASAGGLVHAVYEVFGERYAGTLLSVLGRLFTGYLQMVGFTCRMDDLRLTPEGDKKRRALVEESRGAGRGVAR</sequence>
<feature type="compositionally biased region" description="Acidic residues" evidence="13">
    <location>
        <begin position="189"/>
        <end position="213"/>
    </location>
</feature>
<gene>
    <name evidence="15" type="ORF">HK097_000328</name>
</gene>
<feature type="domain" description="RNA polymerase N-terminal" evidence="14">
    <location>
        <begin position="437"/>
        <end position="773"/>
    </location>
</feature>
<evidence type="ECO:0000256" key="10">
    <source>
        <dbReference type="ARBA" id="ARBA00023242"/>
    </source>
</evidence>
<evidence type="ECO:0000256" key="11">
    <source>
        <dbReference type="ARBA" id="ARBA00048552"/>
    </source>
</evidence>
<dbReference type="SMART" id="SM00663">
    <property type="entry name" value="RPOLA_N"/>
    <property type="match status" value="1"/>
</dbReference>
<comment type="function">
    <text evidence="12">DNA-dependent RNA polymerase catalyzes the transcription of DNA into RNA using the four ribonucleoside triphosphates as substrates.</text>
</comment>
<keyword evidence="3 12" id="KW-0240">DNA-directed RNA polymerase</keyword>
<dbReference type="InterPro" id="IPR006592">
    <property type="entry name" value="RNA_pol_N"/>
</dbReference>
<dbReference type="Gene3D" id="1.10.274.100">
    <property type="entry name" value="RNA polymerase Rpb1, domain 3"/>
    <property type="match status" value="1"/>
</dbReference>
<evidence type="ECO:0000259" key="14">
    <source>
        <dbReference type="SMART" id="SM00663"/>
    </source>
</evidence>
<evidence type="ECO:0000256" key="3">
    <source>
        <dbReference type="ARBA" id="ARBA00022478"/>
    </source>
</evidence>
<comment type="caution">
    <text evidence="15">The sequence shown here is derived from an EMBL/GenBank/DDBJ whole genome shotgun (WGS) entry which is preliminary data.</text>
</comment>
<feature type="non-terminal residue" evidence="15">
    <location>
        <position position="1"/>
    </location>
</feature>
<dbReference type="FunFam" id="2.40.40.20:FF:000019">
    <property type="entry name" value="DNA-directed RNA polymerase II subunit RPB1"/>
    <property type="match status" value="1"/>
</dbReference>
<evidence type="ECO:0000256" key="2">
    <source>
        <dbReference type="ARBA" id="ARBA00006460"/>
    </source>
</evidence>
<dbReference type="Gene3D" id="3.30.1490.180">
    <property type="entry name" value="RNA polymerase ii"/>
    <property type="match status" value="1"/>
</dbReference>